<dbReference type="PANTHER" id="PTHR22600">
    <property type="entry name" value="BETA-HEXOSAMINIDASE"/>
    <property type="match status" value="1"/>
</dbReference>
<dbReference type="GO" id="GO:0030203">
    <property type="term" value="P:glycosaminoglycan metabolic process"/>
    <property type="evidence" value="ECO:0007669"/>
    <property type="project" value="TreeGrafter"/>
</dbReference>
<dbReference type="GO" id="GO:0005975">
    <property type="term" value="P:carbohydrate metabolic process"/>
    <property type="evidence" value="ECO:0007669"/>
    <property type="project" value="InterPro"/>
</dbReference>
<dbReference type="PANTHER" id="PTHR22600:SF21">
    <property type="entry name" value="BETA-HEXOSAMINIDASE A"/>
    <property type="match status" value="1"/>
</dbReference>
<protein>
    <submittedName>
        <fullName evidence="2">Beta-N-acetylhexosaminidase</fullName>
    </submittedName>
</protein>
<reference evidence="2" key="1">
    <citation type="submission" date="2022-11" db="UniProtKB">
        <authorList>
            <consortium name="WormBaseParasite"/>
        </authorList>
    </citation>
    <scope>IDENTIFICATION</scope>
</reference>
<keyword evidence="1" id="KW-1185">Reference proteome</keyword>
<dbReference type="InterPro" id="IPR017853">
    <property type="entry name" value="GH"/>
</dbReference>
<dbReference type="Gene3D" id="3.20.20.80">
    <property type="entry name" value="Glycosidases"/>
    <property type="match status" value="1"/>
</dbReference>
<dbReference type="WBParaSite" id="ACRNAN_scaffold5901.g7293.t1">
    <property type="protein sequence ID" value="ACRNAN_scaffold5901.g7293.t1"/>
    <property type="gene ID" value="ACRNAN_scaffold5901.g7293"/>
</dbReference>
<dbReference type="InterPro" id="IPR025705">
    <property type="entry name" value="Beta_hexosaminidase_sua/sub"/>
</dbReference>
<dbReference type="GO" id="GO:0006689">
    <property type="term" value="P:ganglioside catabolic process"/>
    <property type="evidence" value="ECO:0007669"/>
    <property type="project" value="TreeGrafter"/>
</dbReference>
<evidence type="ECO:0000313" key="2">
    <source>
        <dbReference type="WBParaSite" id="ACRNAN_scaffold5901.g7293.t1"/>
    </source>
</evidence>
<dbReference type="GO" id="GO:0016020">
    <property type="term" value="C:membrane"/>
    <property type="evidence" value="ECO:0007669"/>
    <property type="project" value="TreeGrafter"/>
</dbReference>
<dbReference type="SUPFAM" id="SSF51445">
    <property type="entry name" value="(Trans)glycosidases"/>
    <property type="match status" value="1"/>
</dbReference>
<dbReference type="GO" id="GO:0004563">
    <property type="term" value="F:beta-N-acetylhexosaminidase activity"/>
    <property type="evidence" value="ECO:0007669"/>
    <property type="project" value="InterPro"/>
</dbReference>
<dbReference type="AlphaFoldDB" id="A0A914E5V2"/>
<proteinExistence type="predicted"/>
<name>A0A914E5V2_9BILA</name>
<dbReference type="GO" id="GO:0005764">
    <property type="term" value="C:lysosome"/>
    <property type="evidence" value="ECO:0007669"/>
    <property type="project" value="TreeGrafter"/>
</dbReference>
<dbReference type="Proteomes" id="UP000887540">
    <property type="component" value="Unplaced"/>
</dbReference>
<organism evidence="1 2">
    <name type="scientific">Acrobeloides nanus</name>
    <dbReference type="NCBI Taxonomy" id="290746"/>
    <lineage>
        <taxon>Eukaryota</taxon>
        <taxon>Metazoa</taxon>
        <taxon>Ecdysozoa</taxon>
        <taxon>Nematoda</taxon>
        <taxon>Chromadorea</taxon>
        <taxon>Rhabditida</taxon>
        <taxon>Tylenchina</taxon>
        <taxon>Cephalobomorpha</taxon>
        <taxon>Cephaloboidea</taxon>
        <taxon>Cephalobidae</taxon>
        <taxon>Acrobeloides</taxon>
    </lineage>
</organism>
<sequence>MPPNSIAHVWTGGMNTMASYTSRGIQAIYSSCWPNAGAASERLWSDVSQTQDANAAWPRFHEHRCRMLSRGYQVQVPNAPDFCPDYWDPPSFF</sequence>
<accession>A0A914E5V2</accession>
<evidence type="ECO:0000313" key="1">
    <source>
        <dbReference type="Proteomes" id="UP000887540"/>
    </source>
</evidence>